<feature type="region of interest" description="Disordered" evidence="1">
    <location>
        <begin position="240"/>
        <end position="279"/>
    </location>
</feature>
<dbReference type="GO" id="GO:0035091">
    <property type="term" value="F:phosphatidylinositol binding"/>
    <property type="evidence" value="ECO:0007669"/>
    <property type="project" value="TreeGrafter"/>
</dbReference>
<evidence type="ECO:0000313" key="5">
    <source>
        <dbReference type="Proteomes" id="UP001342314"/>
    </source>
</evidence>
<feature type="region of interest" description="Disordered" evidence="1">
    <location>
        <begin position="1"/>
        <end position="171"/>
    </location>
</feature>
<name>A0AAV5GXB9_9BASI</name>
<evidence type="ECO:0000259" key="3">
    <source>
        <dbReference type="Pfam" id="PF12828"/>
    </source>
</evidence>
<feature type="domain" description="PX" evidence="2">
    <location>
        <begin position="659"/>
        <end position="889"/>
    </location>
</feature>
<gene>
    <name evidence="4" type="ORF">Rhopal_007050-T1</name>
</gene>
<feature type="compositionally biased region" description="Low complexity" evidence="1">
    <location>
        <begin position="931"/>
        <end position="945"/>
    </location>
</feature>
<dbReference type="InterPro" id="IPR047168">
    <property type="entry name" value="LEC1-like"/>
</dbReference>
<dbReference type="Proteomes" id="UP001342314">
    <property type="component" value="Unassembled WGS sequence"/>
</dbReference>
<proteinExistence type="predicted"/>
<feature type="compositionally biased region" description="Low complexity" evidence="1">
    <location>
        <begin position="96"/>
        <end position="115"/>
    </location>
</feature>
<dbReference type="InterPro" id="IPR024554">
    <property type="entry name" value="LEC1-like_C"/>
</dbReference>
<comment type="caution">
    <text evidence="4">The sequence shown here is derived from an EMBL/GenBank/DDBJ whole genome shotgun (WGS) entry which is preliminary data.</text>
</comment>
<organism evidence="4 5">
    <name type="scientific">Rhodotorula paludigena</name>
    <dbReference type="NCBI Taxonomy" id="86838"/>
    <lineage>
        <taxon>Eukaryota</taxon>
        <taxon>Fungi</taxon>
        <taxon>Dikarya</taxon>
        <taxon>Basidiomycota</taxon>
        <taxon>Pucciniomycotina</taxon>
        <taxon>Microbotryomycetes</taxon>
        <taxon>Sporidiobolales</taxon>
        <taxon>Sporidiobolaceae</taxon>
        <taxon>Rhodotorula</taxon>
    </lineage>
</organism>
<dbReference type="InterPro" id="IPR024555">
    <property type="entry name" value="PX-associated"/>
</dbReference>
<dbReference type="AlphaFoldDB" id="A0AAV5GXB9"/>
<accession>A0AAV5GXB9</accession>
<dbReference type="PANTHER" id="PTHR47185">
    <property type="entry name" value="PX DOMAIN-CONTAINING PROTEIN YPR097W"/>
    <property type="match status" value="1"/>
</dbReference>
<reference evidence="4 5" key="1">
    <citation type="submission" date="2021-12" db="EMBL/GenBank/DDBJ databases">
        <title>High titer production of polyol ester of fatty acids by Rhodotorula paludigena BS15 towards product separation-free biomass refinery.</title>
        <authorList>
            <person name="Mano J."/>
            <person name="Ono H."/>
            <person name="Tanaka T."/>
            <person name="Naito K."/>
            <person name="Sushida H."/>
            <person name="Ike M."/>
            <person name="Tokuyasu K."/>
            <person name="Kitaoka M."/>
        </authorList>
    </citation>
    <scope>NUCLEOTIDE SEQUENCE [LARGE SCALE GENOMIC DNA]</scope>
    <source>
        <strain evidence="4 5">BS15</strain>
    </source>
</reference>
<dbReference type="Pfam" id="PF12828">
    <property type="entry name" value="PXB"/>
    <property type="match status" value="1"/>
</dbReference>
<feature type="region of interest" description="Disordered" evidence="1">
    <location>
        <begin position="1059"/>
        <end position="1096"/>
    </location>
</feature>
<protein>
    <submittedName>
        <fullName evidence="4">Uncharacterized protein</fullName>
    </submittedName>
</protein>
<evidence type="ECO:0000256" key="1">
    <source>
        <dbReference type="SAM" id="MobiDB-lite"/>
    </source>
</evidence>
<dbReference type="EMBL" id="BQKY01000015">
    <property type="protein sequence ID" value="GJN93987.1"/>
    <property type="molecule type" value="Genomic_DNA"/>
</dbReference>
<keyword evidence="5" id="KW-1185">Reference proteome</keyword>
<sequence length="1141" mass="124827">MPSPQQNGRTHEGEDAPAEPPPVGDVKNDDHSNASRPADKRYLGSLLFDKSVSSAPPLIDYRSSSSLDRARDRPRSGFYDAPVSPSTTFPSPPLSPSSSRRTPAPAPAAAAPAQPRKLRRKSHSSPLSSPPASPRTSTSRDRPMPPSPPQLQPRAKAPPARAVVSPAADERAFASPARLARRLEEVVVDEDEGEGREVDLEVTAQDRHYISRMLVNLQLQHEFSALSSIGTLSAYGPPFLPHANGPNSRPAPPPKPQRTGSARLLGLLTGGGGGEGKDKDKDVQFAGYVWDKSKVGESPVCQYLYWSAQDSYWHDWQQFIDSFAERDLSSTVERGEVTKRRMLSFGIVRVLGTYVSVALPAVPGPSVPARPSTTMMRQLDLLVPGDMDGMARVLLGERGAGEAPMYNAWVAVLETESGTEREPTYRVLSRVLVAPDQPLFTSTYSLSSLRSFASQLASLDPRNKLQLPHFPSTASPTLPALQTYVRWVVIALSAPPAALGRSTRDADLLSSARGALESFLLSSGPLQSGPQLEEARHAEQRVREADGREEEKASEWVKVGKRVKRLRTTWVRYRAALIHGDEFDQSIAQVKKHSRLDKLPEQYRDAEEWARIWVANALHYIFVGAATGPEMLNILRSFHELIPYGAIKLGLNLVNPTLIWSHVCNSANKHQRKLIEEFRKKLGNESICDALRAHVQEGYVGRQKTKQAALDRDEDIVLTILRERGTPAEYDVVSGWHGEFERALEHESLLKAEKRATNGAARSKGAEKFAELKELLAAYYRFRDREQVLAIALEANTPRLLHASIAVFYSTVHAVANASKLSDRVGDLQAFLDDLVKTCESGKTEPSDFIALAGRHDQSLYYFVHELAAAGDLLDPLLDWARSGLRFLRTGVPSSASSRPSTKRAGVEVDALLASLPSRGPESPAGASKESQPPTAAAPSSAPSQESVLREARAFARWTALKKTQHDLDLRVDLLLAASSSPPTWVLQLSKRTLWHDYLETLPPPLVRACEAAAKQQHEQAKRTGPGGDLEWACWWAERETHGAAGRDGVVVAHRESAKEAVAKGNGASDDGRKGKMKRHGSSGISTPRSPADSPVPVAVDELKVRLAVPTPQSEATRGLLGGYIAQLREALSEARRREIK</sequence>
<feature type="compositionally biased region" description="Low complexity" evidence="1">
    <location>
        <begin position="152"/>
        <end position="167"/>
    </location>
</feature>
<dbReference type="PANTHER" id="PTHR47185:SF1">
    <property type="entry name" value="PX DOMAIN-CONTAINING PROTEIN YPR097W"/>
    <property type="match status" value="1"/>
</dbReference>
<evidence type="ECO:0000259" key="2">
    <source>
        <dbReference type="Pfam" id="PF12825"/>
    </source>
</evidence>
<dbReference type="Pfam" id="PF12825">
    <property type="entry name" value="DUF3818"/>
    <property type="match status" value="1"/>
</dbReference>
<feature type="region of interest" description="Disordered" evidence="1">
    <location>
        <begin position="916"/>
        <end position="946"/>
    </location>
</feature>
<feature type="domain" description="PX-associated" evidence="3">
    <location>
        <begin position="201"/>
        <end position="354"/>
    </location>
</feature>
<evidence type="ECO:0000313" key="4">
    <source>
        <dbReference type="EMBL" id="GJN93987.1"/>
    </source>
</evidence>
<feature type="compositionally biased region" description="Basic and acidic residues" evidence="1">
    <location>
        <begin position="26"/>
        <end position="42"/>
    </location>
</feature>